<dbReference type="AlphaFoldDB" id="A0A851JRL7"/>
<organism evidence="2 3">
    <name type="scientific">Donacobius atricapilla</name>
    <dbReference type="NCBI Taxonomy" id="237420"/>
    <lineage>
        <taxon>Eukaryota</taxon>
        <taxon>Metazoa</taxon>
        <taxon>Chordata</taxon>
        <taxon>Craniata</taxon>
        <taxon>Vertebrata</taxon>
        <taxon>Euteleostomi</taxon>
        <taxon>Archelosauria</taxon>
        <taxon>Archosauria</taxon>
        <taxon>Dinosauria</taxon>
        <taxon>Saurischia</taxon>
        <taxon>Theropoda</taxon>
        <taxon>Coelurosauria</taxon>
        <taxon>Aves</taxon>
        <taxon>Neognathae</taxon>
        <taxon>Neoaves</taxon>
        <taxon>Telluraves</taxon>
        <taxon>Australaves</taxon>
        <taxon>Passeriformes</taxon>
        <taxon>Mimidae</taxon>
        <taxon>Donacobius</taxon>
    </lineage>
</organism>
<name>A0A851JRL7_9PASS</name>
<dbReference type="Pfam" id="PF03039">
    <property type="entry name" value="IL12"/>
    <property type="match status" value="1"/>
</dbReference>
<evidence type="ECO:0000313" key="2">
    <source>
        <dbReference type="EMBL" id="NXB81923.1"/>
    </source>
</evidence>
<dbReference type="Gene3D" id="1.20.1250.10">
    <property type="match status" value="1"/>
</dbReference>
<dbReference type="Proteomes" id="UP000660704">
    <property type="component" value="Unassembled WGS sequence"/>
</dbReference>
<comment type="similarity">
    <text evidence="1">Belongs to the IL-6 superfamily.</text>
</comment>
<keyword evidence="1" id="KW-0964">Secreted</keyword>
<keyword evidence="3" id="KW-1185">Reference proteome</keyword>
<feature type="non-terminal residue" evidence="2">
    <location>
        <position position="1"/>
    </location>
</feature>
<reference evidence="2" key="1">
    <citation type="submission" date="2019-09" db="EMBL/GenBank/DDBJ databases">
        <title>Bird 10,000 Genomes (B10K) Project - Family phase.</title>
        <authorList>
            <person name="Zhang G."/>
        </authorList>
    </citation>
    <scope>NUCLEOTIDE SEQUENCE</scope>
    <source>
        <strain evidence="2">B10K-DU-001-63</strain>
        <tissue evidence="2">Muscle</tissue>
    </source>
</reference>
<gene>
    <name evidence="2" type="primary">Il12a</name>
    <name evidence="1" type="synonym">IL12A</name>
    <name evidence="2" type="ORF">DONATR_R05878</name>
</gene>
<proteinExistence type="inferred from homology"/>
<keyword evidence="1" id="KW-0202">Cytokine</keyword>
<keyword evidence="1" id="KW-1015">Disulfide bond</keyword>
<evidence type="ECO:0000256" key="1">
    <source>
        <dbReference type="RuleBase" id="RU363133"/>
    </source>
</evidence>
<protein>
    <recommendedName>
        <fullName evidence="1">Interleukin-12 subunit alpha</fullName>
        <shortName evidence="1">IL-12A</shortName>
    </recommendedName>
</protein>
<comment type="subcellular location">
    <subcellularLocation>
        <location evidence="1">Secreted</location>
    </subcellularLocation>
</comment>
<dbReference type="GO" id="GO:0006955">
    <property type="term" value="P:immune response"/>
    <property type="evidence" value="ECO:0007669"/>
    <property type="project" value="InterPro"/>
</dbReference>
<accession>A0A851JRL7</accession>
<sequence>QERDVLRFNCTFEEVDPEDVTENQTNTITACTAEEPGVSQRENTDKIYISPRSSTEYGKCLQGISEDLRAYRSHLRKLEDPELLEALDALMEVRIP</sequence>
<dbReference type="GO" id="GO:0008083">
    <property type="term" value="F:growth factor activity"/>
    <property type="evidence" value="ECO:0007669"/>
    <property type="project" value="UniProtKB-KW"/>
</dbReference>
<dbReference type="GO" id="GO:0005615">
    <property type="term" value="C:extracellular space"/>
    <property type="evidence" value="ECO:0007669"/>
    <property type="project" value="UniProtKB-KW"/>
</dbReference>
<dbReference type="EMBL" id="WBMY01017489">
    <property type="protein sequence ID" value="NXB81923.1"/>
    <property type="molecule type" value="Genomic_DNA"/>
</dbReference>
<dbReference type="SUPFAM" id="SSF47266">
    <property type="entry name" value="4-helical cytokines"/>
    <property type="match status" value="1"/>
</dbReference>
<dbReference type="InterPro" id="IPR009079">
    <property type="entry name" value="4_helix_cytokine-like_core"/>
</dbReference>
<feature type="non-terminal residue" evidence="2">
    <location>
        <position position="96"/>
    </location>
</feature>
<dbReference type="GO" id="GO:0005125">
    <property type="term" value="F:cytokine activity"/>
    <property type="evidence" value="ECO:0007669"/>
    <property type="project" value="UniProtKB-KW"/>
</dbReference>
<evidence type="ECO:0000313" key="3">
    <source>
        <dbReference type="Proteomes" id="UP000660704"/>
    </source>
</evidence>
<comment type="caution">
    <text evidence="2">The sequence shown here is derived from an EMBL/GenBank/DDBJ whole genome shotgun (WGS) entry which is preliminary data.</text>
</comment>
<keyword evidence="1" id="KW-0339">Growth factor</keyword>
<dbReference type="InterPro" id="IPR004281">
    <property type="entry name" value="IL-12_alpha"/>
</dbReference>
<comment type="subunit">
    <text evidence="1">Heterodimer with IL12B; disulfide-linked. The heterodimer is known as interleukin IL-12.</text>
</comment>
<dbReference type="GO" id="GO:0005143">
    <property type="term" value="F:interleukin-12 receptor binding"/>
    <property type="evidence" value="ECO:0007669"/>
    <property type="project" value="InterPro"/>
</dbReference>